<reference evidence="1" key="1">
    <citation type="submission" date="2023-03" db="EMBL/GenBank/DDBJ databases">
        <authorList>
            <person name="Shen W."/>
            <person name="Cai J."/>
        </authorList>
    </citation>
    <scope>NUCLEOTIDE SEQUENCE</scope>
    <source>
        <strain evidence="1">P82-2</strain>
    </source>
</reference>
<dbReference type="Proteomes" id="UP001180515">
    <property type="component" value="Unassembled WGS sequence"/>
</dbReference>
<organism evidence="1 2">
    <name type="scientific">Streptococcus parauberis</name>
    <dbReference type="NCBI Taxonomy" id="1348"/>
    <lineage>
        <taxon>Bacteria</taxon>
        <taxon>Bacillati</taxon>
        <taxon>Bacillota</taxon>
        <taxon>Bacilli</taxon>
        <taxon>Lactobacillales</taxon>
        <taxon>Streptococcaceae</taxon>
        <taxon>Streptococcus</taxon>
    </lineage>
</organism>
<dbReference type="EMBL" id="JARQAG010000025">
    <property type="protein sequence ID" value="MDT2732637.1"/>
    <property type="molecule type" value="Genomic_DNA"/>
</dbReference>
<evidence type="ECO:0000313" key="1">
    <source>
        <dbReference type="EMBL" id="MDT2732637.1"/>
    </source>
</evidence>
<dbReference type="AlphaFoldDB" id="A0AAE4I014"/>
<protein>
    <submittedName>
        <fullName evidence="1">Uncharacterized protein</fullName>
    </submittedName>
</protein>
<dbReference type="RefSeq" id="WP_003107639.1">
    <property type="nucleotide sequence ID" value="NZ_CBCPIC010000016.1"/>
</dbReference>
<comment type="caution">
    <text evidence="1">The sequence shown here is derived from an EMBL/GenBank/DDBJ whole genome shotgun (WGS) entry which is preliminary data.</text>
</comment>
<proteinExistence type="predicted"/>
<sequence length="50" mass="5567">MTARDSDEASVDQNAQLEALTKKAEAIYQKHGITQRPLTNYYNQSAIPAD</sequence>
<accession>A0AAE4I014</accession>
<name>A0AAE4I014_9STRE</name>
<evidence type="ECO:0000313" key="2">
    <source>
        <dbReference type="Proteomes" id="UP001180515"/>
    </source>
</evidence>
<gene>
    <name evidence="1" type="ORF">P7G31_10490</name>
</gene>